<feature type="chain" id="PRO_5008278165" description="ABC transporter substrate-binding protein" evidence="7">
    <location>
        <begin position="28"/>
        <end position="569"/>
    </location>
</feature>
<feature type="compositionally biased region" description="Low complexity" evidence="6">
    <location>
        <begin position="30"/>
        <end position="49"/>
    </location>
</feature>
<dbReference type="Pfam" id="PF01547">
    <property type="entry name" value="SBP_bac_1"/>
    <property type="match status" value="1"/>
</dbReference>
<dbReference type="Gene3D" id="3.40.190.10">
    <property type="entry name" value="Periplasmic binding protein-like II"/>
    <property type="match status" value="2"/>
</dbReference>
<proteinExistence type="predicted"/>
<dbReference type="RefSeq" id="WP_068661906.1">
    <property type="nucleotide sequence ID" value="NZ_LYPB01000042.1"/>
</dbReference>
<evidence type="ECO:0000256" key="3">
    <source>
        <dbReference type="ARBA" id="ARBA00023136"/>
    </source>
</evidence>
<dbReference type="InterPro" id="IPR050490">
    <property type="entry name" value="Bact_solute-bd_prot1"/>
</dbReference>
<evidence type="ECO:0000256" key="7">
    <source>
        <dbReference type="SAM" id="SignalP"/>
    </source>
</evidence>
<dbReference type="PROSITE" id="PS51257">
    <property type="entry name" value="PROKAR_LIPOPROTEIN"/>
    <property type="match status" value="1"/>
</dbReference>
<reference evidence="8 9" key="1">
    <citation type="submission" date="2016-05" db="EMBL/GenBank/DDBJ databases">
        <title>Paenibacillus sp. 1ZS3-15 nov., isolated from the rhizosphere soil.</title>
        <authorList>
            <person name="Zhang X.X."/>
            <person name="Zhang J."/>
        </authorList>
    </citation>
    <scope>NUCLEOTIDE SEQUENCE [LARGE SCALE GENOMIC DNA]</scope>
    <source>
        <strain evidence="8 9">1ZS3-15</strain>
    </source>
</reference>
<evidence type="ECO:0000256" key="4">
    <source>
        <dbReference type="ARBA" id="ARBA00023139"/>
    </source>
</evidence>
<protein>
    <recommendedName>
        <fullName evidence="10">ABC transporter substrate-binding protein</fullName>
    </recommendedName>
</protein>
<dbReference type="OrthoDB" id="9787283at2"/>
<evidence type="ECO:0000256" key="2">
    <source>
        <dbReference type="ARBA" id="ARBA00022729"/>
    </source>
</evidence>
<keyword evidence="2 7" id="KW-0732">Signal</keyword>
<dbReference type="PANTHER" id="PTHR43649:SF33">
    <property type="entry name" value="POLYGALACTURONAN_RHAMNOGALACTURONAN-BINDING PROTEIN YTCQ"/>
    <property type="match status" value="1"/>
</dbReference>
<evidence type="ECO:0000256" key="5">
    <source>
        <dbReference type="ARBA" id="ARBA00023288"/>
    </source>
</evidence>
<evidence type="ECO:0008006" key="10">
    <source>
        <dbReference type="Google" id="ProtNLM"/>
    </source>
</evidence>
<keyword evidence="3" id="KW-0472">Membrane</keyword>
<accession>A0A198AP86</accession>
<keyword evidence="9" id="KW-1185">Reference proteome</keyword>
<feature type="signal peptide" evidence="7">
    <location>
        <begin position="1"/>
        <end position="27"/>
    </location>
</feature>
<keyword evidence="4" id="KW-0564">Palmitate</keyword>
<dbReference type="EMBL" id="LYPB01000042">
    <property type="protein sequence ID" value="OAS23057.1"/>
    <property type="molecule type" value="Genomic_DNA"/>
</dbReference>
<sequence length="569" mass="62154">MKRQLISRIALATVVLGMSIAAGCTKAEDSPATSPATSPAATKAATAVAKENDRTKFDPPVTITAAIALKPSDKLRNGDTPENNPISRWFKDTLGIATKYQWVVTDASALETKIRLSLTSGEAIPDVLSVSGTVFEDLVASKKIQSIDEAFEKYATPRVKESYKKNPEVWNLVKRNGKLYGLPTLSNGIVGNTVMWVREDWLKKLNLKAPTTVQEYEAVLDAFTNNDPDGNGKKDTYGMAFGANTGYHKPTMNFMTDASFIFGQDQPYQWLKGTDGKLQYGSTKPSVKDALGKLNEWFSKGYISPDFGTQDAAKAMADFTSGKAGIAFAPGWAGGWPVGTAVNEAKAKNLALDFKPYPIPAGIKGEVGRQASPPSYGNYVFREGFTHMEAIFKYWDTMYGCSVEDAACPFANGKGEGYDYVMKDGKPDWKNIPEGTLSLNAYQLMSPGSGTAPTNVMSGPNIYQRVAAGKKDNIFEQKLAAENGQLTIDGFAVAFQQLNKDVQSGFFGANTPTMKEKWEQLIALEEQAFLQIIYGKQKPEYFDTFVKQWNDQGGAQITKEVNDYTASLK</sequence>
<dbReference type="AlphaFoldDB" id="A0A198AP86"/>
<feature type="region of interest" description="Disordered" evidence="6">
    <location>
        <begin position="26"/>
        <end position="51"/>
    </location>
</feature>
<evidence type="ECO:0000256" key="1">
    <source>
        <dbReference type="ARBA" id="ARBA00022475"/>
    </source>
</evidence>
<dbReference type="InterPro" id="IPR006059">
    <property type="entry name" value="SBP"/>
</dbReference>
<dbReference type="STRING" id="1850517.A8708_23140"/>
<dbReference type="PANTHER" id="PTHR43649">
    <property type="entry name" value="ARABINOSE-BINDING PROTEIN-RELATED"/>
    <property type="match status" value="1"/>
</dbReference>
<comment type="caution">
    <text evidence="8">The sequence shown here is derived from an EMBL/GenBank/DDBJ whole genome shotgun (WGS) entry which is preliminary data.</text>
</comment>
<name>A0A198AP86_9BACL</name>
<evidence type="ECO:0000256" key="6">
    <source>
        <dbReference type="SAM" id="MobiDB-lite"/>
    </source>
</evidence>
<keyword evidence="5" id="KW-0449">Lipoprotein</keyword>
<evidence type="ECO:0000313" key="9">
    <source>
        <dbReference type="Proteomes" id="UP000078454"/>
    </source>
</evidence>
<keyword evidence="1" id="KW-1003">Cell membrane</keyword>
<organism evidence="8 9">
    <name type="scientific">Paenibacillus oryzisoli</name>
    <dbReference type="NCBI Taxonomy" id="1850517"/>
    <lineage>
        <taxon>Bacteria</taxon>
        <taxon>Bacillati</taxon>
        <taxon>Bacillota</taxon>
        <taxon>Bacilli</taxon>
        <taxon>Bacillales</taxon>
        <taxon>Paenibacillaceae</taxon>
        <taxon>Paenibacillus</taxon>
    </lineage>
</organism>
<gene>
    <name evidence="8" type="ORF">A8708_23140</name>
</gene>
<dbReference type="SUPFAM" id="SSF53850">
    <property type="entry name" value="Periplasmic binding protein-like II"/>
    <property type="match status" value="1"/>
</dbReference>
<evidence type="ECO:0000313" key="8">
    <source>
        <dbReference type="EMBL" id="OAS23057.1"/>
    </source>
</evidence>
<dbReference type="Proteomes" id="UP000078454">
    <property type="component" value="Unassembled WGS sequence"/>
</dbReference>